<organism evidence="2 3">
    <name type="scientific">Schistosoma mattheei</name>
    <dbReference type="NCBI Taxonomy" id="31246"/>
    <lineage>
        <taxon>Eukaryota</taxon>
        <taxon>Metazoa</taxon>
        <taxon>Spiralia</taxon>
        <taxon>Lophotrochozoa</taxon>
        <taxon>Platyhelminthes</taxon>
        <taxon>Trematoda</taxon>
        <taxon>Digenea</taxon>
        <taxon>Strigeidida</taxon>
        <taxon>Schistosomatoidea</taxon>
        <taxon>Schistosomatidae</taxon>
        <taxon>Schistosoma</taxon>
    </lineage>
</organism>
<keyword evidence="1" id="KW-0812">Transmembrane</keyword>
<dbReference type="EMBL" id="UZAL01005335">
    <property type="protein sequence ID" value="VDO92788.1"/>
    <property type="molecule type" value="Genomic_DNA"/>
</dbReference>
<name>A0A3P8CXK9_9TREM</name>
<keyword evidence="1" id="KW-1133">Transmembrane helix</keyword>
<dbReference type="AlphaFoldDB" id="A0A3P8CXK9"/>
<evidence type="ECO:0000313" key="2">
    <source>
        <dbReference type="EMBL" id="VDO92788.1"/>
    </source>
</evidence>
<feature type="transmembrane region" description="Helical" evidence="1">
    <location>
        <begin position="44"/>
        <end position="63"/>
    </location>
</feature>
<evidence type="ECO:0000256" key="1">
    <source>
        <dbReference type="SAM" id="Phobius"/>
    </source>
</evidence>
<reference evidence="2 3" key="1">
    <citation type="submission" date="2018-11" db="EMBL/GenBank/DDBJ databases">
        <authorList>
            <consortium name="Pathogen Informatics"/>
        </authorList>
    </citation>
    <scope>NUCLEOTIDE SEQUENCE [LARGE SCALE GENOMIC DNA]</scope>
    <source>
        <strain>Denwood</strain>
        <strain evidence="3">Zambia</strain>
    </source>
</reference>
<sequence length="93" mass="10864">MEEEIAQVQELFTVTQEELSETRMRKEEVENELIAYGKDLVSSFLLLHISGLLYCYVNSFIYFESLTNPGELDLNKTLTRILKIFWHLASTVM</sequence>
<proteinExistence type="predicted"/>
<dbReference type="Proteomes" id="UP000269396">
    <property type="component" value="Unassembled WGS sequence"/>
</dbReference>
<protein>
    <submittedName>
        <fullName evidence="2">Uncharacterized protein</fullName>
    </submittedName>
</protein>
<evidence type="ECO:0000313" key="3">
    <source>
        <dbReference type="Proteomes" id="UP000269396"/>
    </source>
</evidence>
<gene>
    <name evidence="2" type="ORF">SMTD_LOCUS3178</name>
</gene>
<keyword evidence="1" id="KW-0472">Membrane</keyword>
<keyword evidence="3" id="KW-1185">Reference proteome</keyword>
<accession>A0A3P8CXK9</accession>